<accession>A0A9P5P5M7</accession>
<gene>
    <name evidence="1" type="ORF">BDP27DRAFT_1343107</name>
</gene>
<name>A0A9P5P5M7_9AGAR</name>
<organism evidence="1 2">
    <name type="scientific">Rhodocollybia butyracea</name>
    <dbReference type="NCBI Taxonomy" id="206335"/>
    <lineage>
        <taxon>Eukaryota</taxon>
        <taxon>Fungi</taxon>
        <taxon>Dikarya</taxon>
        <taxon>Basidiomycota</taxon>
        <taxon>Agaricomycotina</taxon>
        <taxon>Agaricomycetes</taxon>
        <taxon>Agaricomycetidae</taxon>
        <taxon>Agaricales</taxon>
        <taxon>Marasmiineae</taxon>
        <taxon>Omphalotaceae</taxon>
        <taxon>Rhodocollybia</taxon>
    </lineage>
</organism>
<dbReference type="Proteomes" id="UP000772434">
    <property type="component" value="Unassembled WGS sequence"/>
</dbReference>
<proteinExistence type="predicted"/>
<dbReference type="EMBL" id="JADNRY010000357">
    <property type="protein sequence ID" value="KAF9058716.1"/>
    <property type="molecule type" value="Genomic_DNA"/>
</dbReference>
<reference evidence="1" key="1">
    <citation type="submission" date="2020-11" db="EMBL/GenBank/DDBJ databases">
        <authorList>
            <consortium name="DOE Joint Genome Institute"/>
            <person name="Ahrendt S."/>
            <person name="Riley R."/>
            <person name="Andreopoulos W."/>
            <person name="Labutti K."/>
            <person name="Pangilinan J."/>
            <person name="Ruiz-Duenas F.J."/>
            <person name="Barrasa J.M."/>
            <person name="Sanchez-Garcia M."/>
            <person name="Camarero S."/>
            <person name="Miyauchi S."/>
            <person name="Serrano A."/>
            <person name="Linde D."/>
            <person name="Babiker R."/>
            <person name="Drula E."/>
            <person name="Ayuso-Fernandez I."/>
            <person name="Pacheco R."/>
            <person name="Padilla G."/>
            <person name="Ferreira P."/>
            <person name="Barriuso J."/>
            <person name="Kellner H."/>
            <person name="Castanera R."/>
            <person name="Alfaro M."/>
            <person name="Ramirez L."/>
            <person name="Pisabarro A.G."/>
            <person name="Kuo A."/>
            <person name="Tritt A."/>
            <person name="Lipzen A."/>
            <person name="He G."/>
            <person name="Yan M."/>
            <person name="Ng V."/>
            <person name="Cullen D."/>
            <person name="Martin F."/>
            <person name="Rosso M.-N."/>
            <person name="Henrissat B."/>
            <person name="Hibbett D."/>
            <person name="Martinez A.T."/>
            <person name="Grigoriev I.V."/>
        </authorList>
    </citation>
    <scope>NUCLEOTIDE SEQUENCE</scope>
    <source>
        <strain evidence="1">AH 40177</strain>
    </source>
</reference>
<evidence type="ECO:0000313" key="2">
    <source>
        <dbReference type="Proteomes" id="UP000772434"/>
    </source>
</evidence>
<evidence type="ECO:0000313" key="1">
    <source>
        <dbReference type="EMBL" id="KAF9058716.1"/>
    </source>
</evidence>
<protein>
    <submittedName>
        <fullName evidence="1">Uncharacterized protein</fullName>
    </submittedName>
</protein>
<dbReference type="OrthoDB" id="5424500at2759"/>
<dbReference type="AlphaFoldDB" id="A0A9P5P5M7"/>
<comment type="caution">
    <text evidence="1">The sequence shown here is derived from an EMBL/GenBank/DDBJ whole genome shotgun (WGS) entry which is preliminary data.</text>
</comment>
<keyword evidence="2" id="KW-1185">Reference proteome</keyword>
<sequence>MTAYVELDAASHVYSLPDHGDTFTQLDAAPIPIPGAWRSLHRFLCGDEMDSKFPFAYSISTNKDPASTFPAFFEDKYSTCVSKIDLSSGFILIPTTPSNVKSAAAWIHHQSHTFIFTRLSLYDSIENGDSYFYLGYLTRDRCTTFKHFVRIQDAPRDVTFKFEARADNVLDLYCRATREYCATWVENNVGKEVKVEIPGIMTLPFLFESPECQTCGGMHLQNQCYFDQYLRQTTDNSSPVNRVIDNSPPDDLNYDLFTSVSAIMPLLRRPHLVQTIIERVKRDKLLLIEAPPCTGKTILLVDIASTVRRSPCYVFGFIQRHSQSVGSPATATPQWKTTRWRFSEDLPPDYQSALNKVDDQNGFLKLLQEILASSPKLEFWLFIDEAQVLYDNEKFWQNFQSLYVDAKFYFVTAGTYGSRSYSSYPPKQCIPVWNRMNLFPLEVDSVVAPGIAFTEDEFHSFVDQCCPIDKDLIPRREIIAYASPSSPDPTWERFIHPGVAVELTKFITNTIGKVRHWKVQGYVNIRCSNLILIGTMRTTKPCSSPWPPWPAASGILKNFRRPNRTGSSIDSTIRPVVFVNHNVPTVVTLSSLAQEHSIPVPTTEDSTTSEFQIIVKYLNRDLIAATPRDRIQKVILGQVSDSSLSCPYSVRDCIDSSPISEYDQAAHDARRMGWLVQDPVKEHKISLRLPTQWHYEYLAAFIRPKPIPEEVKTISFDEFLVRVIRRFHASVINPTKTNPNEALYSQEFSRATADFACSYFLLPQVPTAMKDGLGEGRVDYLCMTRRWFIELMREGDKRADHLARFKKDGAYCRAWKDWDWRVVDFYFETEPTSKALEEPNYRAVLLRRVEQALKITIKGLGMAEVTWDVYG</sequence>